<organism evidence="2 3">
    <name type="scientific">Nocardioides piscis</name>
    <dbReference type="NCBI Taxonomy" id="2714938"/>
    <lineage>
        <taxon>Bacteria</taxon>
        <taxon>Bacillati</taxon>
        <taxon>Actinomycetota</taxon>
        <taxon>Actinomycetes</taxon>
        <taxon>Propionibacteriales</taxon>
        <taxon>Nocardioidaceae</taxon>
        <taxon>Nocardioides</taxon>
    </lineage>
</organism>
<dbReference type="AlphaFoldDB" id="A0A6G7YFA3"/>
<dbReference type="PROSITE" id="PS51186">
    <property type="entry name" value="GNAT"/>
    <property type="match status" value="1"/>
</dbReference>
<keyword evidence="2" id="KW-0808">Transferase</keyword>
<keyword evidence="3" id="KW-1185">Reference proteome</keyword>
<dbReference type="InterPro" id="IPR000182">
    <property type="entry name" value="GNAT_dom"/>
</dbReference>
<proteinExistence type="predicted"/>
<dbReference type="GO" id="GO:0031415">
    <property type="term" value="C:NatA complex"/>
    <property type="evidence" value="ECO:0007669"/>
    <property type="project" value="TreeGrafter"/>
</dbReference>
<reference evidence="2 3" key="1">
    <citation type="submission" date="2020-03" db="EMBL/GenBank/DDBJ databases">
        <title>Nocardioides sp. nov., isolated from fish.</title>
        <authorList>
            <person name="Hyun D.-W."/>
            <person name="Bae J.-W."/>
        </authorList>
    </citation>
    <scope>NUCLEOTIDE SEQUENCE [LARGE SCALE GENOMIC DNA]</scope>
    <source>
        <strain evidence="2 3">HDW12A</strain>
    </source>
</reference>
<evidence type="ECO:0000313" key="2">
    <source>
        <dbReference type="EMBL" id="QIK75485.1"/>
    </source>
</evidence>
<dbReference type="RefSeq" id="WP_166317404.1">
    <property type="nucleotide sequence ID" value="NZ_CP049866.1"/>
</dbReference>
<evidence type="ECO:0000313" key="3">
    <source>
        <dbReference type="Proteomes" id="UP000502035"/>
    </source>
</evidence>
<dbReference type="Proteomes" id="UP000502035">
    <property type="component" value="Chromosome"/>
</dbReference>
<dbReference type="Gene3D" id="3.40.630.30">
    <property type="match status" value="1"/>
</dbReference>
<dbReference type="InterPro" id="IPR051556">
    <property type="entry name" value="N-term/lysine_N-AcTrnsfr"/>
</dbReference>
<dbReference type="GO" id="GO:0007064">
    <property type="term" value="P:mitotic sister chromatid cohesion"/>
    <property type="evidence" value="ECO:0007669"/>
    <property type="project" value="TreeGrafter"/>
</dbReference>
<dbReference type="InterPro" id="IPR016181">
    <property type="entry name" value="Acyl_CoA_acyltransferase"/>
</dbReference>
<gene>
    <name evidence="2" type="ORF">G7071_08560</name>
</gene>
<evidence type="ECO:0000259" key="1">
    <source>
        <dbReference type="PROSITE" id="PS51186"/>
    </source>
</evidence>
<sequence>MSVLLPAGFTLEAATGTHVAEAFRLVAAEQTAAFGFCPDTEEDVRSMLEPPVAAASTEYLVRDADGEVVQWWGVLRDPGDPITHSWVSTHPQLADTDADVLARAGWALMLDWIRASPPEGDDDILVHSGCPAGSLPSPRHLAEAGFTRERTFWEMLGPVTDDARTAPQVPGLVIEASRDVAAIHAVLNQGFVGHYGFTPTTLEDWLSVEETMAGFDPNLRYLATIDGEPAAAMLLSRRVETQGAMYVSELATLEQFRRRGVASALLAHGFEVATREGLGHLALHVDSENAHSAPAVYRRAGLEVRTAFWAYARTLSR</sequence>
<dbReference type="PANTHER" id="PTHR42919:SF20">
    <property type="entry name" value="GCN5-RELATED N-ACETYLTRANSFERASE 10, CHLOROPLASTIC"/>
    <property type="match status" value="1"/>
</dbReference>
<accession>A0A6G7YFA3</accession>
<feature type="domain" description="N-acetyltransferase" evidence="1">
    <location>
        <begin position="171"/>
        <end position="317"/>
    </location>
</feature>
<dbReference type="EMBL" id="CP049866">
    <property type="protein sequence ID" value="QIK75485.1"/>
    <property type="molecule type" value="Genomic_DNA"/>
</dbReference>
<protein>
    <submittedName>
        <fullName evidence="2">GNAT family N-acetyltransferase</fullName>
    </submittedName>
</protein>
<dbReference type="GO" id="GO:0008080">
    <property type="term" value="F:N-acetyltransferase activity"/>
    <property type="evidence" value="ECO:0007669"/>
    <property type="project" value="TreeGrafter"/>
</dbReference>
<dbReference type="Pfam" id="PF00583">
    <property type="entry name" value="Acetyltransf_1"/>
    <property type="match status" value="1"/>
</dbReference>
<dbReference type="KEGG" id="npi:G7071_08560"/>
<dbReference type="PANTHER" id="PTHR42919">
    <property type="entry name" value="N-ALPHA-ACETYLTRANSFERASE"/>
    <property type="match status" value="1"/>
</dbReference>
<dbReference type="CDD" id="cd04301">
    <property type="entry name" value="NAT_SF"/>
    <property type="match status" value="1"/>
</dbReference>
<dbReference type="SUPFAM" id="SSF55729">
    <property type="entry name" value="Acyl-CoA N-acyltransferases (Nat)"/>
    <property type="match status" value="1"/>
</dbReference>
<name>A0A6G7YFA3_9ACTN</name>